<dbReference type="NCBIfam" id="NF003967">
    <property type="entry name" value="PRK05461.1"/>
    <property type="match status" value="1"/>
</dbReference>
<gene>
    <name evidence="2" type="ORF">DIT68_04440</name>
</gene>
<comment type="caution">
    <text evidence="2">The sequence shown here is derived from an EMBL/GenBank/DDBJ whole genome shotgun (WGS) entry which is preliminary data.</text>
</comment>
<evidence type="ECO:0000259" key="1">
    <source>
        <dbReference type="PROSITE" id="PS51087"/>
    </source>
</evidence>
<dbReference type="Proteomes" id="UP000245370">
    <property type="component" value="Unassembled WGS sequence"/>
</dbReference>
<dbReference type="RefSeq" id="WP_109358602.1">
    <property type="nucleotide sequence ID" value="NZ_QFRJ01000002.1"/>
</dbReference>
<dbReference type="Pfam" id="PF04379">
    <property type="entry name" value="DUF525"/>
    <property type="match status" value="1"/>
</dbReference>
<dbReference type="PANTHER" id="PTHR47191">
    <property type="entry name" value="OS05G0170800 PROTEIN"/>
    <property type="match status" value="1"/>
</dbReference>
<dbReference type="Gene3D" id="2.60.40.1470">
    <property type="entry name" value="ApaG domain"/>
    <property type="match status" value="1"/>
</dbReference>
<protein>
    <submittedName>
        <fullName evidence="2">Co2+/Mg2+ efflux protein ApaG</fullName>
    </submittedName>
</protein>
<reference evidence="2 3" key="1">
    <citation type="submission" date="2018-05" db="EMBL/GenBank/DDBJ databases">
        <title>Brumimicrobium oceani sp. nov., isolated from coastal sediment.</title>
        <authorList>
            <person name="Kou Y."/>
        </authorList>
    </citation>
    <scope>NUCLEOTIDE SEQUENCE [LARGE SCALE GENOMIC DNA]</scope>
    <source>
        <strain evidence="2 3">C305</strain>
    </source>
</reference>
<dbReference type="InterPro" id="IPR036767">
    <property type="entry name" value="ApaG_sf"/>
</dbReference>
<organism evidence="2 3">
    <name type="scientific">Brumimicrobium oceani</name>
    <dbReference type="NCBI Taxonomy" id="2100725"/>
    <lineage>
        <taxon>Bacteria</taxon>
        <taxon>Pseudomonadati</taxon>
        <taxon>Bacteroidota</taxon>
        <taxon>Flavobacteriia</taxon>
        <taxon>Flavobacteriales</taxon>
        <taxon>Crocinitomicaceae</taxon>
        <taxon>Brumimicrobium</taxon>
    </lineage>
</organism>
<dbReference type="InterPro" id="IPR050718">
    <property type="entry name" value="ApaG-like"/>
</dbReference>
<feature type="domain" description="ApaG" evidence="1">
    <location>
        <begin position="3"/>
        <end position="132"/>
    </location>
</feature>
<reference evidence="2 3" key="2">
    <citation type="submission" date="2018-05" db="EMBL/GenBank/DDBJ databases">
        <authorList>
            <person name="Lanie J.A."/>
            <person name="Ng W.-L."/>
            <person name="Kazmierczak K.M."/>
            <person name="Andrzejewski T.M."/>
            <person name="Davidsen T.M."/>
            <person name="Wayne K.J."/>
            <person name="Tettelin H."/>
            <person name="Glass J.I."/>
            <person name="Rusch D."/>
            <person name="Podicherti R."/>
            <person name="Tsui H.-C.T."/>
            <person name="Winkler M.E."/>
        </authorList>
    </citation>
    <scope>NUCLEOTIDE SEQUENCE [LARGE SCALE GENOMIC DNA]</scope>
    <source>
        <strain evidence="2 3">C305</strain>
    </source>
</reference>
<dbReference type="PROSITE" id="PS51087">
    <property type="entry name" value="APAG"/>
    <property type="match status" value="1"/>
</dbReference>
<sequence>MNVAITKGIKITVNTLFRSDLTKLEKHLYFYNYSIKIENLSNNRVQLISRYWRIIDSLAPTRIIEGKGVIGEQPTLEPGETHLYTSGCDLSSGLGYMEGYYNFNTINDQGEITNSFKVNVPRFTLEYVGKLN</sequence>
<dbReference type="SUPFAM" id="SSF110069">
    <property type="entry name" value="ApaG-like"/>
    <property type="match status" value="1"/>
</dbReference>
<evidence type="ECO:0000313" key="2">
    <source>
        <dbReference type="EMBL" id="PWH86491.1"/>
    </source>
</evidence>
<dbReference type="InterPro" id="IPR007474">
    <property type="entry name" value="ApaG_domain"/>
</dbReference>
<keyword evidence="3" id="KW-1185">Reference proteome</keyword>
<dbReference type="AlphaFoldDB" id="A0A2U2XFK6"/>
<name>A0A2U2XFK6_9FLAO</name>
<dbReference type="PANTHER" id="PTHR47191:SF2">
    <property type="entry name" value="OS05G0170800 PROTEIN"/>
    <property type="match status" value="1"/>
</dbReference>
<dbReference type="OrthoDB" id="9795226at2"/>
<accession>A0A2U2XFK6</accession>
<proteinExistence type="predicted"/>
<dbReference type="EMBL" id="QFRJ01000002">
    <property type="protein sequence ID" value="PWH86491.1"/>
    <property type="molecule type" value="Genomic_DNA"/>
</dbReference>
<evidence type="ECO:0000313" key="3">
    <source>
        <dbReference type="Proteomes" id="UP000245370"/>
    </source>
</evidence>